<reference evidence="2" key="1">
    <citation type="journal article" date="2020" name="Microb. Genom.">
        <title>Genetic diversity of clinical and environmental Mucorales isolates obtained from an investigation of mucormycosis cases among solid organ transplant recipients.</title>
        <authorList>
            <person name="Nguyen M.H."/>
            <person name="Kaul D."/>
            <person name="Muto C."/>
            <person name="Cheng S.J."/>
            <person name="Richter R.A."/>
            <person name="Bruno V.M."/>
            <person name="Liu G."/>
            <person name="Beyhan S."/>
            <person name="Sundermann A.J."/>
            <person name="Mounaud S."/>
            <person name="Pasculle A.W."/>
            <person name="Nierman W.C."/>
            <person name="Driscoll E."/>
            <person name="Cumbie R."/>
            <person name="Clancy C.J."/>
            <person name="Dupont C.L."/>
        </authorList>
    </citation>
    <scope>NUCLEOTIDE SEQUENCE</scope>
    <source>
        <strain evidence="2">GL16</strain>
    </source>
</reference>
<dbReference type="OrthoDB" id="2014058at2759"/>
<name>A0A9P6YAN1_RHIOR</name>
<dbReference type="OMA" id="GEPCHED"/>
<dbReference type="InterPro" id="IPR008699">
    <property type="entry name" value="NDUFB8"/>
</dbReference>
<keyword evidence="1" id="KW-0812">Transmembrane</keyword>
<dbReference type="PANTHER" id="PTHR12840">
    <property type="entry name" value="NADH-UBIQUINONE OXIDOREDUCTASE ASHI SUBUNIT"/>
    <property type="match status" value="1"/>
</dbReference>
<comment type="caution">
    <text evidence="2">The sequence shown here is derived from an EMBL/GenBank/DDBJ whole genome shotgun (WGS) entry which is preliminary data.</text>
</comment>
<organism evidence="2 3">
    <name type="scientific">Rhizopus oryzae</name>
    <name type="common">Mucormycosis agent</name>
    <name type="synonym">Rhizopus arrhizus var. delemar</name>
    <dbReference type="NCBI Taxonomy" id="64495"/>
    <lineage>
        <taxon>Eukaryota</taxon>
        <taxon>Fungi</taxon>
        <taxon>Fungi incertae sedis</taxon>
        <taxon>Mucoromycota</taxon>
        <taxon>Mucoromycotina</taxon>
        <taxon>Mucoromycetes</taxon>
        <taxon>Mucorales</taxon>
        <taxon>Mucorineae</taxon>
        <taxon>Rhizopodaceae</taxon>
        <taxon>Rhizopus</taxon>
    </lineage>
</organism>
<dbReference type="PANTHER" id="PTHR12840:SF1">
    <property type="entry name" value="NADH DEHYDROGENASE [UBIQUINONE] 1 BETA SUBCOMPLEX SUBUNIT 8, MITOCHONDRIAL"/>
    <property type="match status" value="1"/>
</dbReference>
<protein>
    <recommendedName>
        <fullName evidence="4">NADH:ubiquinone oxidoreductase 20.1kD subunit</fullName>
    </recommendedName>
</protein>
<feature type="transmembrane region" description="Helical" evidence="1">
    <location>
        <begin position="100"/>
        <end position="119"/>
    </location>
</feature>
<keyword evidence="1" id="KW-0472">Membrane</keyword>
<dbReference type="EMBL" id="JAANIT010001015">
    <property type="protein sequence ID" value="KAG1542803.1"/>
    <property type="molecule type" value="Genomic_DNA"/>
</dbReference>
<evidence type="ECO:0000256" key="1">
    <source>
        <dbReference type="SAM" id="Phobius"/>
    </source>
</evidence>
<evidence type="ECO:0000313" key="3">
    <source>
        <dbReference type="Proteomes" id="UP000717996"/>
    </source>
</evidence>
<dbReference type="Proteomes" id="UP000717996">
    <property type="component" value="Unassembled WGS sequence"/>
</dbReference>
<evidence type="ECO:0000313" key="2">
    <source>
        <dbReference type="EMBL" id="KAG1542803.1"/>
    </source>
</evidence>
<evidence type="ECO:0008006" key="4">
    <source>
        <dbReference type="Google" id="ProtNLM"/>
    </source>
</evidence>
<dbReference type="AlphaFoldDB" id="A0A9P6YAN1"/>
<gene>
    <name evidence="2" type="ORF">G6F51_007056</name>
</gene>
<dbReference type="GO" id="GO:0005739">
    <property type="term" value="C:mitochondrion"/>
    <property type="evidence" value="ECO:0007669"/>
    <property type="project" value="InterPro"/>
</dbReference>
<keyword evidence="1" id="KW-1133">Transmembrane helix</keyword>
<proteinExistence type="predicted"/>
<dbReference type="Pfam" id="PF05821">
    <property type="entry name" value="NDUF_B8"/>
    <property type="match status" value="1"/>
</dbReference>
<sequence>MSIRATTKRALNARAFVSTTRQSIVMTSVRPQSTLNTGEIIKDPQIGDYPNLPRNSTQARGPYGWWDPQDKRNFGETLHEEDEIMGVWAPDLHNYSPYKAVAQLALFAGAIAAVAGFVYKTYPESPAVKRTYPYNGLIEEFGAREGDIRPRGARVRKEEAEEMK</sequence>
<accession>A0A9P6YAN1</accession>